<feature type="domain" description="Calcineurin-like phosphoesterase" evidence="2">
    <location>
        <begin position="168"/>
        <end position="328"/>
    </location>
</feature>
<name>A0A329MTH6_9BACL</name>
<keyword evidence="5" id="KW-1185">Reference proteome</keyword>
<dbReference type="Pfam" id="PF00149">
    <property type="entry name" value="Metallophos"/>
    <property type="match status" value="1"/>
</dbReference>
<dbReference type="AlphaFoldDB" id="A0A329MTH6"/>
<dbReference type="Gene3D" id="3.60.21.10">
    <property type="match status" value="1"/>
</dbReference>
<dbReference type="PANTHER" id="PTHR45867">
    <property type="entry name" value="PURPLE ACID PHOSPHATASE"/>
    <property type="match status" value="1"/>
</dbReference>
<evidence type="ECO:0000259" key="2">
    <source>
        <dbReference type="Pfam" id="PF00149"/>
    </source>
</evidence>
<evidence type="ECO:0000256" key="1">
    <source>
        <dbReference type="ARBA" id="ARBA00022729"/>
    </source>
</evidence>
<reference evidence="4 5" key="1">
    <citation type="journal article" date="2009" name="Int. J. Syst. Evol. Microbiol.">
        <title>Paenibacillus contaminans sp. nov., isolated from a contaminated laboratory plate.</title>
        <authorList>
            <person name="Chou J.H."/>
            <person name="Lee J.H."/>
            <person name="Lin M.C."/>
            <person name="Chang P.S."/>
            <person name="Arun A.B."/>
            <person name="Young C.C."/>
            <person name="Chen W.M."/>
        </authorList>
    </citation>
    <scope>NUCLEOTIDE SEQUENCE [LARGE SCALE GENOMIC DNA]</scope>
    <source>
        <strain evidence="4 5">CKOBP-6</strain>
    </source>
</reference>
<feature type="domain" description="Purple acid phosphatase N-terminal" evidence="3">
    <location>
        <begin position="37"/>
        <end position="137"/>
    </location>
</feature>
<dbReference type="SUPFAM" id="SSF49363">
    <property type="entry name" value="Purple acid phosphatase, N-terminal domain"/>
    <property type="match status" value="1"/>
</dbReference>
<accession>A0A329MTH6</accession>
<dbReference type="InterPro" id="IPR008963">
    <property type="entry name" value="Purple_acid_Pase-like_N"/>
</dbReference>
<dbReference type="SUPFAM" id="SSF56300">
    <property type="entry name" value="Metallo-dependent phosphatases"/>
    <property type="match status" value="1"/>
</dbReference>
<dbReference type="Proteomes" id="UP000250369">
    <property type="component" value="Unassembled WGS sequence"/>
</dbReference>
<dbReference type="InterPro" id="IPR029052">
    <property type="entry name" value="Metallo-depent_PP-like"/>
</dbReference>
<comment type="caution">
    <text evidence="4">The sequence shown here is derived from an EMBL/GenBank/DDBJ whole genome shotgun (WGS) entry which is preliminary data.</text>
</comment>
<proteinExistence type="predicted"/>
<evidence type="ECO:0000313" key="4">
    <source>
        <dbReference type="EMBL" id="RAV21257.1"/>
    </source>
</evidence>
<keyword evidence="1" id="KW-0732">Signal</keyword>
<evidence type="ECO:0000259" key="3">
    <source>
        <dbReference type="Pfam" id="PF16656"/>
    </source>
</evidence>
<sequence length="408" mass="45296">MIGQKGIWILGGLLVLTIAAFAGVELLKVKSHSPVKPKSLVTTFVDDPRTSRAFTWHTDSTDTAAVVQIVRGTGGVSFEGKEVLTVKGTTTVFEAERGRKYGVHKVNVTGLEPGTVYSYRAGGGGTEDWSETASFVTEEQAVTDFTFINVTDSQGVTESDFALWGKTLDKAFAVFPEARFIVHNGDFIEEPKDEAAWEAFFGKAQRWLTKVPLMPVMGNHEEVDKKADRFVSHFQVPGNGAKNVIPGTNYSFDYGLAHFVVLNTESKLKEQAEWLRSDLAGTDKPWKIVALHRGPYGGNQDESVLKRFVPLFDEFGVDLVLQGHNHEYSRSHPLKGGQIVAEGEGTVYVVPNSSGPKFNKKKEDLFYHKVHFQNGKQVFAGIRVNERTLTYQAFDVDGKKLDEFELKR</sequence>
<dbReference type="EMBL" id="QMFB01000005">
    <property type="protein sequence ID" value="RAV21257.1"/>
    <property type="molecule type" value="Genomic_DNA"/>
</dbReference>
<gene>
    <name evidence="4" type="ORF">DQG23_11385</name>
</gene>
<dbReference type="Pfam" id="PF16656">
    <property type="entry name" value="Pur_ac_phosph_N"/>
    <property type="match status" value="1"/>
</dbReference>
<dbReference type="InterPro" id="IPR004843">
    <property type="entry name" value="Calcineurin-like_PHP"/>
</dbReference>
<dbReference type="RefSeq" id="WP_113030961.1">
    <property type="nucleotide sequence ID" value="NZ_QMFB01000005.1"/>
</dbReference>
<dbReference type="PANTHER" id="PTHR45867:SF3">
    <property type="entry name" value="ACID PHOSPHATASE TYPE 7"/>
    <property type="match status" value="1"/>
</dbReference>
<protein>
    <submittedName>
        <fullName evidence="4">Metallophosphoesterase</fullName>
    </submittedName>
</protein>
<dbReference type="GO" id="GO:0003993">
    <property type="term" value="F:acid phosphatase activity"/>
    <property type="evidence" value="ECO:0007669"/>
    <property type="project" value="InterPro"/>
</dbReference>
<organism evidence="4 5">
    <name type="scientific">Paenibacillus contaminans</name>
    <dbReference type="NCBI Taxonomy" id="450362"/>
    <lineage>
        <taxon>Bacteria</taxon>
        <taxon>Bacillati</taxon>
        <taxon>Bacillota</taxon>
        <taxon>Bacilli</taxon>
        <taxon>Bacillales</taxon>
        <taxon>Paenibacillaceae</taxon>
        <taxon>Paenibacillus</taxon>
    </lineage>
</organism>
<dbReference type="OrthoDB" id="9809781at2"/>
<dbReference type="GO" id="GO:0046872">
    <property type="term" value="F:metal ion binding"/>
    <property type="evidence" value="ECO:0007669"/>
    <property type="project" value="InterPro"/>
</dbReference>
<dbReference type="Gene3D" id="2.60.40.380">
    <property type="entry name" value="Purple acid phosphatase-like, N-terminal"/>
    <property type="match status" value="1"/>
</dbReference>
<evidence type="ECO:0000313" key="5">
    <source>
        <dbReference type="Proteomes" id="UP000250369"/>
    </source>
</evidence>
<dbReference type="InterPro" id="IPR015914">
    <property type="entry name" value="PAPs_N"/>
</dbReference>